<dbReference type="PANTHER" id="PTHR43266:SF2">
    <property type="entry name" value="MAJOR FACILITATOR SUPERFAMILY (MFS) PROFILE DOMAIN-CONTAINING PROTEIN"/>
    <property type="match status" value="1"/>
</dbReference>
<keyword evidence="6 7" id="KW-0472">Membrane</keyword>
<comment type="subcellular location">
    <subcellularLocation>
        <location evidence="1">Cell membrane</location>
        <topology evidence="1">Multi-pass membrane protein</topology>
    </subcellularLocation>
</comment>
<gene>
    <name evidence="8" type="ORF">H6G68_26435</name>
</gene>
<dbReference type="Proteomes" id="UP000660381">
    <property type="component" value="Unassembled WGS sequence"/>
</dbReference>
<dbReference type="Gene3D" id="1.20.1250.20">
    <property type="entry name" value="MFS general substrate transporter like domains"/>
    <property type="match status" value="1"/>
</dbReference>
<evidence type="ECO:0000256" key="2">
    <source>
        <dbReference type="ARBA" id="ARBA00022448"/>
    </source>
</evidence>
<name>A0ABR8JA01_9NOST</name>
<feature type="transmembrane region" description="Helical" evidence="7">
    <location>
        <begin position="268"/>
        <end position="289"/>
    </location>
</feature>
<keyword evidence="4 7" id="KW-0812">Transmembrane</keyword>
<evidence type="ECO:0000256" key="4">
    <source>
        <dbReference type="ARBA" id="ARBA00022692"/>
    </source>
</evidence>
<keyword evidence="3" id="KW-1003">Cell membrane</keyword>
<dbReference type="InterPro" id="IPR011701">
    <property type="entry name" value="MFS"/>
</dbReference>
<feature type="transmembrane region" description="Helical" evidence="7">
    <location>
        <begin position="93"/>
        <end position="114"/>
    </location>
</feature>
<keyword evidence="2" id="KW-0813">Transport</keyword>
<evidence type="ECO:0000256" key="6">
    <source>
        <dbReference type="ARBA" id="ARBA00023136"/>
    </source>
</evidence>
<feature type="non-terminal residue" evidence="8">
    <location>
        <position position="1"/>
    </location>
</feature>
<dbReference type="RefSeq" id="WP_190909299.1">
    <property type="nucleotide sequence ID" value="NZ_JACJTQ010000092.1"/>
</dbReference>
<evidence type="ECO:0000313" key="8">
    <source>
        <dbReference type="EMBL" id="MBD2695211.1"/>
    </source>
</evidence>
<dbReference type="PANTHER" id="PTHR43266">
    <property type="entry name" value="MACROLIDE-EFFLUX PROTEIN"/>
    <property type="match status" value="1"/>
</dbReference>
<reference evidence="8 9" key="1">
    <citation type="journal article" date="2020" name="ISME J.">
        <title>Comparative genomics reveals insights into cyanobacterial evolution and habitat adaptation.</title>
        <authorList>
            <person name="Chen M.Y."/>
            <person name="Teng W.K."/>
            <person name="Zhao L."/>
            <person name="Hu C.X."/>
            <person name="Zhou Y.K."/>
            <person name="Han B.P."/>
            <person name="Song L.R."/>
            <person name="Shu W.S."/>
        </authorList>
    </citation>
    <scope>NUCLEOTIDE SEQUENCE [LARGE SCALE GENOMIC DNA]</scope>
    <source>
        <strain evidence="8 9">FACHB-362</strain>
    </source>
</reference>
<keyword evidence="9" id="KW-1185">Reference proteome</keyword>
<evidence type="ECO:0000256" key="7">
    <source>
        <dbReference type="SAM" id="Phobius"/>
    </source>
</evidence>
<sequence>VQKQHLSRANGMTQLSEALARLLSPICGGFLVIVIELQGVILIDLVTFLFALVTLLIVEFPKQKTTVAGKIGKGSLLKESMYGWSYIQARPGLMGLLIFFSISNFAVSTAEVLFTPLVLSFTSANVLGMVLSIGGSGMLISSILMSIWESPKRRIHTVLGSDFLLGLAILLVGMTTFVPLITIGAFVAFLTIPVSQSSSNAIWQTKVAPDVQGRIFAIRRMFAWSSRPLAYLFAGPLTDRVFEPLMTVNSFLAGSIGQVIGTGSGRGIGLMFMFMGTLTMLATIIAYQYTPLRLVEEQLPDAIIDTIV</sequence>
<dbReference type="Pfam" id="PF07690">
    <property type="entry name" value="MFS_1"/>
    <property type="match status" value="1"/>
</dbReference>
<evidence type="ECO:0000256" key="5">
    <source>
        <dbReference type="ARBA" id="ARBA00022989"/>
    </source>
</evidence>
<dbReference type="SUPFAM" id="SSF103473">
    <property type="entry name" value="MFS general substrate transporter"/>
    <property type="match status" value="1"/>
</dbReference>
<feature type="transmembrane region" description="Helical" evidence="7">
    <location>
        <begin position="18"/>
        <end position="35"/>
    </location>
</feature>
<feature type="transmembrane region" description="Helical" evidence="7">
    <location>
        <begin position="126"/>
        <end position="148"/>
    </location>
</feature>
<dbReference type="EMBL" id="JACJTQ010000092">
    <property type="protein sequence ID" value="MBD2695211.1"/>
    <property type="molecule type" value="Genomic_DNA"/>
</dbReference>
<evidence type="ECO:0000256" key="1">
    <source>
        <dbReference type="ARBA" id="ARBA00004651"/>
    </source>
</evidence>
<accession>A0ABR8JA01</accession>
<feature type="transmembrane region" description="Helical" evidence="7">
    <location>
        <begin position="163"/>
        <end position="190"/>
    </location>
</feature>
<proteinExistence type="predicted"/>
<comment type="caution">
    <text evidence="8">The sequence shown here is derived from an EMBL/GenBank/DDBJ whole genome shotgun (WGS) entry which is preliminary data.</text>
</comment>
<dbReference type="InterPro" id="IPR036259">
    <property type="entry name" value="MFS_trans_sf"/>
</dbReference>
<protein>
    <submittedName>
        <fullName evidence="8">MFS transporter</fullName>
    </submittedName>
</protein>
<evidence type="ECO:0000313" key="9">
    <source>
        <dbReference type="Proteomes" id="UP000660381"/>
    </source>
</evidence>
<keyword evidence="5 7" id="KW-1133">Transmembrane helix</keyword>
<evidence type="ECO:0000256" key="3">
    <source>
        <dbReference type="ARBA" id="ARBA00022475"/>
    </source>
</evidence>
<organism evidence="8 9">
    <name type="scientific">Anabaena catenula FACHB-362</name>
    <dbReference type="NCBI Taxonomy" id="2692877"/>
    <lineage>
        <taxon>Bacteria</taxon>
        <taxon>Bacillati</taxon>
        <taxon>Cyanobacteriota</taxon>
        <taxon>Cyanophyceae</taxon>
        <taxon>Nostocales</taxon>
        <taxon>Nostocaceae</taxon>
        <taxon>Anabaena</taxon>
    </lineage>
</organism>